<proteinExistence type="predicted"/>
<organism evidence="1 2">
    <name type="scientific">Rhodococcus globerulus</name>
    <dbReference type="NCBI Taxonomy" id="33008"/>
    <lineage>
        <taxon>Bacteria</taxon>
        <taxon>Bacillati</taxon>
        <taxon>Actinomycetota</taxon>
        <taxon>Actinomycetes</taxon>
        <taxon>Mycobacteriales</taxon>
        <taxon>Nocardiaceae</taxon>
        <taxon>Rhodococcus</taxon>
    </lineage>
</organism>
<evidence type="ECO:0000313" key="1">
    <source>
        <dbReference type="EMBL" id="MDV6267525.1"/>
    </source>
</evidence>
<sequence>MNIHTDKWEFSTEPCRARYVAATHGALAIARPLTPAEMGILTDSGGWGG</sequence>
<comment type="caution">
    <text evidence="1">The sequence shown here is derived from an EMBL/GenBank/DDBJ whole genome shotgun (WGS) entry which is preliminary data.</text>
</comment>
<name>A0ABU4BTL4_RHOGO</name>
<gene>
    <name evidence="1" type="ORF">R3Q16_12990</name>
</gene>
<protein>
    <submittedName>
        <fullName evidence="1">Uncharacterized protein</fullName>
    </submittedName>
</protein>
<dbReference type="RefSeq" id="WP_317541757.1">
    <property type="nucleotide sequence ID" value="NZ_JAWLKB010000005.1"/>
</dbReference>
<dbReference type="EMBL" id="JAWLKB010000005">
    <property type="protein sequence ID" value="MDV6267525.1"/>
    <property type="molecule type" value="Genomic_DNA"/>
</dbReference>
<evidence type="ECO:0000313" key="2">
    <source>
        <dbReference type="Proteomes" id="UP001185927"/>
    </source>
</evidence>
<reference evidence="1 2" key="1">
    <citation type="submission" date="2023-10" db="EMBL/GenBank/DDBJ databases">
        <title>Development of a sustainable strategy for remediation of hydrocarbon-contaminated territories based on the waste exchange concept.</title>
        <authorList>
            <person name="Krivoruchko A."/>
        </authorList>
    </citation>
    <scope>NUCLEOTIDE SEQUENCE [LARGE SCALE GENOMIC DNA]</scope>
    <source>
        <strain evidence="1 2">IEGM 1203</strain>
    </source>
</reference>
<dbReference type="Proteomes" id="UP001185927">
    <property type="component" value="Unassembled WGS sequence"/>
</dbReference>
<keyword evidence="2" id="KW-1185">Reference proteome</keyword>
<accession>A0ABU4BTL4</accession>